<dbReference type="InterPro" id="IPR025917">
    <property type="entry name" value="YuiB"/>
</dbReference>
<gene>
    <name evidence="2" type="ORF">B5M42_06775</name>
</gene>
<dbReference type="OrthoDB" id="2382309at2"/>
<comment type="caution">
    <text evidence="2">The sequence shown here is derived from an EMBL/GenBank/DDBJ whole genome shotgun (WGS) entry which is preliminary data.</text>
</comment>
<dbReference type="AlphaFoldDB" id="A0A4Y8Q6D1"/>
<proteinExistence type="predicted"/>
<evidence type="ECO:0000313" key="2">
    <source>
        <dbReference type="EMBL" id="TFE89787.1"/>
    </source>
</evidence>
<protein>
    <submittedName>
        <fullName evidence="2">Uncharacterized protein</fullName>
    </submittedName>
</protein>
<keyword evidence="1" id="KW-1133">Transmembrane helix</keyword>
<evidence type="ECO:0000313" key="3">
    <source>
        <dbReference type="Proteomes" id="UP000298246"/>
    </source>
</evidence>
<reference evidence="2 3" key="1">
    <citation type="submission" date="2017-03" db="EMBL/GenBank/DDBJ databases">
        <title>Isolation of Levoglucosan Utilizing Bacteria.</title>
        <authorList>
            <person name="Arya A.S."/>
        </authorList>
    </citation>
    <scope>NUCLEOTIDE SEQUENCE [LARGE SCALE GENOMIC DNA]</scope>
    <source>
        <strain evidence="2 3">MEC069</strain>
    </source>
</reference>
<keyword evidence="1" id="KW-0472">Membrane</keyword>
<organism evidence="2 3">
    <name type="scientific">Paenibacillus athensensis</name>
    <dbReference type="NCBI Taxonomy" id="1967502"/>
    <lineage>
        <taxon>Bacteria</taxon>
        <taxon>Bacillati</taxon>
        <taxon>Bacillota</taxon>
        <taxon>Bacilli</taxon>
        <taxon>Bacillales</taxon>
        <taxon>Paenibacillaceae</taxon>
        <taxon>Paenibacillus</taxon>
    </lineage>
</organism>
<sequence>MFNLCTLYLRWRVDYNRKGTRYKEENKVVQMIIATVLMLVLFFGLGFILNMLMKTTWFPIYAYVALVIGLIVYWSVGTGTFLSNLSEFTYVDYTPGVGGLIGAVLSGTAIKALRQRGFKMF</sequence>
<evidence type="ECO:0000256" key="1">
    <source>
        <dbReference type="SAM" id="Phobius"/>
    </source>
</evidence>
<keyword evidence="3" id="KW-1185">Reference proteome</keyword>
<feature type="transmembrane region" description="Helical" evidence="1">
    <location>
        <begin position="56"/>
        <end position="76"/>
    </location>
</feature>
<dbReference type="Proteomes" id="UP000298246">
    <property type="component" value="Unassembled WGS sequence"/>
</dbReference>
<dbReference type="Pfam" id="PF14068">
    <property type="entry name" value="YuiB"/>
    <property type="match status" value="1"/>
</dbReference>
<dbReference type="EMBL" id="MYFO01000006">
    <property type="protein sequence ID" value="TFE89787.1"/>
    <property type="molecule type" value="Genomic_DNA"/>
</dbReference>
<keyword evidence="1" id="KW-0812">Transmembrane</keyword>
<accession>A0A4Y8Q6D1</accession>
<feature type="transmembrane region" description="Helical" evidence="1">
    <location>
        <begin position="96"/>
        <end position="113"/>
    </location>
</feature>
<name>A0A4Y8Q6D1_9BACL</name>
<feature type="transmembrane region" description="Helical" evidence="1">
    <location>
        <begin position="28"/>
        <end position="49"/>
    </location>
</feature>